<keyword evidence="3" id="KW-1185">Reference proteome</keyword>
<accession>A0A291B8V2</accession>
<dbReference type="AlphaFoldDB" id="A0A291B8V2"/>
<evidence type="ECO:0000259" key="1">
    <source>
        <dbReference type="Pfam" id="PF13737"/>
    </source>
</evidence>
<name>A0A291B8V2_9GAMM</name>
<protein>
    <submittedName>
        <fullName evidence="2">Mobile element protein</fullName>
    </submittedName>
</protein>
<gene>
    <name evidence="2" type="ORF">BTN50_0914</name>
</gene>
<reference evidence="3" key="1">
    <citation type="submission" date="2017-04" db="EMBL/GenBank/DDBJ databases">
        <title>Genome evolution of the luminous symbionts of deep sea anglerfish.</title>
        <authorList>
            <person name="Hendry T.A."/>
        </authorList>
    </citation>
    <scope>NUCLEOTIDE SEQUENCE [LARGE SCALE GENOMIC DNA]</scope>
</reference>
<feature type="domain" description="Transposase DDE" evidence="1">
    <location>
        <begin position="1"/>
        <end position="69"/>
    </location>
</feature>
<dbReference type="InterPro" id="IPR025668">
    <property type="entry name" value="Tnp_DDE_dom"/>
</dbReference>
<dbReference type="KEGG" id="elux:BTN50_0914"/>
<dbReference type="Proteomes" id="UP000218160">
    <property type="component" value="Chromosome 1"/>
</dbReference>
<organism evidence="2 3">
    <name type="scientific">Candidatus Enterovibrio altilux</name>
    <dbReference type="NCBI Taxonomy" id="1927128"/>
    <lineage>
        <taxon>Bacteria</taxon>
        <taxon>Pseudomonadati</taxon>
        <taxon>Pseudomonadota</taxon>
        <taxon>Gammaproteobacteria</taxon>
        <taxon>Vibrionales</taxon>
        <taxon>Vibrionaceae</taxon>
        <taxon>Enterovibrio</taxon>
    </lineage>
</organism>
<evidence type="ECO:0000313" key="2">
    <source>
        <dbReference type="EMBL" id="ATF09421.1"/>
    </source>
</evidence>
<sequence>MVKCLFSTPLRGLQGFLNSVFKLAQLPLSRHRYSSISKRAKAANITFKAQNKENILHIVIDPTGFKVHGKGE</sequence>
<proteinExistence type="predicted"/>
<dbReference type="PANTHER" id="PTHR34631:SF3">
    <property type="entry name" value="ISSOD12 TRANSPOSASE TNPA_ISSOD12"/>
    <property type="match status" value="1"/>
</dbReference>
<dbReference type="PANTHER" id="PTHR34631">
    <property type="match status" value="1"/>
</dbReference>
<dbReference type="InterPro" id="IPR053172">
    <property type="entry name" value="Tn903_transposase"/>
</dbReference>
<dbReference type="Pfam" id="PF13737">
    <property type="entry name" value="DDE_Tnp_1_5"/>
    <property type="match status" value="1"/>
</dbReference>
<evidence type="ECO:0000313" key="3">
    <source>
        <dbReference type="Proteomes" id="UP000218160"/>
    </source>
</evidence>
<dbReference type="EMBL" id="CP020660">
    <property type="protein sequence ID" value="ATF09421.1"/>
    <property type="molecule type" value="Genomic_DNA"/>
</dbReference>